<organism evidence="3 4">
    <name type="scientific">Litoribrevibacter albus</name>
    <dbReference type="NCBI Taxonomy" id="1473156"/>
    <lineage>
        <taxon>Bacteria</taxon>
        <taxon>Pseudomonadati</taxon>
        <taxon>Pseudomonadota</taxon>
        <taxon>Gammaproteobacteria</taxon>
        <taxon>Oceanospirillales</taxon>
        <taxon>Oceanospirillaceae</taxon>
        <taxon>Litoribrevibacter</taxon>
    </lineage>
</organism>
<sequence>MKLSFTHVVALAVPVLVSASFMHANATVSKEHQITSTKLLSANFDAREVVQIEAGSFHFLPGQVAPLHTHQAPAIGYVAKGSILYQVEGEQPVLLKAGDAFYEPTGSNILRFDNASATDKAVFIDFNFQQKNEPFIVFETPPTEAIDRRALPTVSLTNSTLTGQTIDEVNVFHTELTPNSQHKLQPNLPVVGYVAKGTIKVRRPGKIIDRFIAGESYHIPANQAVTLYSASPDIAAEVISFEMKR</sequence>
<name>A0AA37S8M6_9GAMM</name>
<reference evidence="3" key="2">
    <citation type="submission" date="2023-01" db="EMBL/GenBank/DDBJ databases">
        <title>Draft genome sequence of Litoribrevibacter albus strain NBRC 110071.</title>
        <authorList>
            <person name="Sun Q."/>
            <person name="Mori K."/>
        </authorList>
    </citation>
    <scope>NUCLEOTIDE SEQUENCE</scope>
    <source>
        <strain evidence="3">NBRC 110071</strain>
    </source>
</reference>
<dbReference type="InterPro" id="IPR014710">
    <property type="entry name" value="RmlC-like_jellyroll"/>
</dbReference>
<evidence type="ECO:0000259" key="2">
    <source>
        <dbReference type="Pfam" id="PF07883"/>
    </source>
</evidence>
<dbReference type="InterPro" id="IPR011051">
    <property type="entry name" value="RmlC_Cupin_sf"/>
</dbReference>
<dbReference type="RefSeq" id="WP_284380565.1">
    <property type="nucleotide sequence ID" value="NZ_BSNM01000011.1"/>
</dbReference>
<dbReference type="PANTHER" id="PTHR38599:SF1">
    <property type="entry name" value="CUPIN DOMAIN PROTEIN (AFU_ORTHOLOGUE AFUA_3G13620)"/>
    <property type="match status" value="1"/>
</dbReference>
<dbReference type="Pfam" id="PF07883">
    <property type="entry name" value="Cupin_2"/>
    <property type="match status" value="1"/>
</dbReference>
<keyword evidence="1" id="KW-0732">Signal</keyword>
<feature type="domain" description="Cupin type-2" evidence="2">
    <location>
        <begin position="57"/>
        <end position="124"/>
    </location>
</feature>
<feature type="chain" id="PRO_5041432787" description="Cupin type-2 domain-containing protein" evidence="1">
    <location>
        <begin position="27"/>
        <end position="245"/>
    </location>
</feature>
<dbReference type="AlphaFoldDB" id="A0AA37S8M6"/>
<feature type="signal peptide" evidence="1">
    <location>
        <begin position="1"/>
        <end position="26"/>
    </location>
</feature>
<comment type="caution">
    <text evidence="3">The sequence shown here is derived from an EMBL/GenBank/DDBJ whole genome shotgun (WGS) entry which is preliminary data.</text>
</comment>
<dbReference type="InterPro" id="IPR013096">
    <property type="entry name" value="Cupin_2"/>
</dbReference>
<dbReference type="EMBL" id="BSNM01000011">
    <property type="protein sequence ID" value="GLQ31080.1"/>
    <property type="molecule type" value="Genomic_DNA"/>
</dbReference>
<reference evidence="3" key="1">
    <citation type="journal article" date="2014" name="Int. J. Syst. Evol. Microbiol.">
        <title>Complete genome sequence of Corynebacterium casei LMG S-19264T (=DSM 44701T), isolated from a smear-ripened cheese.</title>
        <authorList>
            <consortium name="US DOE Joint Genome Institute (JGI-PGF)"/>
            <person name="Walter F."/>
            <person name="Albersmeier A."/>
            <person name="Kalinowski J."/>
            <person name="Ruckert C."/>
        </authorList>
    </citation>
    <scope>NUCLEOTIDE SEQUENCE</scope>
    <source>
        <strain evidence="3">NBRC 110071</strain>
    </source>
</reference>
<evidence type="ECO:0000256" key="1">
    <source>
        <dbReference type="SAM" id="SignalP"/>
    </source>
</evidence>
<dbReference type="PANTHER" id="PTHR38599">
    <property type="entry name" value="CUPIN DOMAIN PROTEIN (AFU_ORTHOLOGUE AFUA_3G13620)"/>
    <property type="match status" value="1"/>
</dbReference>
<dbReference type="SUPFAM" id="SSF51182">
    <property type="entry name" value="RmlC-like cupins"/>
    <property type="match status" value="1"/>
</dbReference>
<keyword evidence="4" id="KW-1185">Reference proteome</keyword>
<dbReference type="Proteomes" id="UP001161389">
    <property type="component" value="Unassembled WGS sequence"/>
</dbReference>
<protein>
    <recommendedName>
        <fullName evidence="2">Cupin type-2 domain-containing protein</fullName>
    </recommendedName>
</protein>
<gene>
    <name evidence="3" type="ORF">GCM10007876_15590</name>
</gene>
<dbReference type="Gene3D" id="2.60.120.10">
    <property type="entry name" value="Jelly Rolls"/>
    <property type="match status" value="1"/>
</dbReference>
<evidence type="ECO:0000313" key="3">
    <source>
        <dbReference type="EMBL" id="GLQ31080.1"/>
    </source>
</evidence>
<proteinExistence type="predicted"/>
<accession>A0AA37S8M6</accession>
<evidence type="ECO:0000313" key="4">
    <source>
        <dbReference type="Proteomes" id="UP001161389"/>
    </source>
</evidence>